<sequence length="72" mass="7898">MTVDAGVQPDTGTASRLQPFRSSRRSGGMVQEAVAMIRGMPPNAGDIFLWGSLLTGCRKHKNINTLQRRRLS</sequence>
<proteinExistence type="predicted"/>
<reference evidence="2" key="1">
    <citation type="journal article" date="2023" name="Front. Plant Sci.">
        <title>Chromosomal-level genome assembly of Melastoma candidum provides insights into trichome evolution.</title>
        <authorList>
            <person name="Zhong Y."/>
            <person name="Wu W."/>
            <person name="Sun C."/>
            <person name="Zou P."/>
            <person name="Liu Y."/>
            <person name="Dai S."/>
            <person name="Zhou R."/>
        </authorList>
    </citation>
    <scope>NUCLEOTIDE SEQUENCE [LARGE SCALE GENOMIC DNA]</scope>
</reference>
<comment type="caution">
    <text evidence="1">The sequence shown here is derived from an EMBL/GenBank/DDBJ whole genome shotgun (WGS) entry which is preliminary data.</text>
</comment>
<gene>
    <name evidence="1" type="ORF">MLD38_015307</name>
</gene>
<keyword evidence="2" id="KW-1185">Reference proteome</keyword>
<organism evidence="1 2">
    <name type="scientific">Melastoma candidum</name>
    <dbReference type="NCBI Taxonomy" id="119954"/>
    <lineage>
        <taxon>Eukaryota</taxon>
        <taxon>Viridiplantae</taxon>
        <taxon>Streptophyta</taxon>
        <taxon>Embryophyta</taxon>
        <taxon>Tracheophyta</taxon>
        <taxon>Spermatophyta</taxon>
        <taxon>Magnoliopsida</taxon>
        <taxon>eudicotyledons</taxon>
        <taxon>Gunneridae</taxon>
        <taxon>Pentapetalae</taxon>
        <taxon>rosids</taxon>
        <taxon>malvids</taxon>
        <taxon>Myrtales</taxon>
        <taxon>Melastomataceae</taxon>
        <taxon>Melastomatoideae</taxon>
        <taxon>Melastomateae</taxon>
        <taxon>Melastoma</taxon>
    </lineage>
</organism>
<accession>A0ACB9RFT6</accession>
<evidence type="ECO:0000313" key="1">
    <source>
        <dbReference type="EMBL" id="KAI4377724.1"/>
    </source>
</evidence>
<dbReference type="EMBL" id="CM042883">
    <property type="protein sequence ID" value="KAI4377724.1"/>
    <property type="molecule type" value="Genomic_DNA"/>
</dbReference>
<evidence type="ECO:0000313" key="2">
    <source>
        <dbReference type="Proteomes" id="UP001057402"/>
    </source>
</evidence>
<dbReference type="Proteomes" id="UP001057402">
    <property type="component" value="Chromosome 4"/>
</dbReference>
<name>A0ACB9RFT6_9MYRT</name>
<protein>
    <submittedName>
        <fullName evidence="1">Uncharacterized protein</fullName>
    </submittedName>
</protein>